<dbReference type="EMBL" id="CP013690">
    <property type="protein sequence ID" value="ALU27495.1"/>
    <property type="molecule type" value="Genomic_DNA"/>
</dbReference>
<gene>
    <name evidence="1" type="ORF">AS202_12065</name>
    <name evidence="2" type="ORF">AS202_15685</name>
</gene>
<protein>
    <submittedName>
        <fullName evidence="2">Uncharacterized protein</fullName>
    </submittedName>
</protein>
<dbReference type="Proteomes" id="UP000069030">
    <property type="component" value="Chromosome"/>
</dbReference>
<evidence type="ECO:0000313" key="3">
    <source>
        <dbReference type="Proteomes" id="UP000069030"/>
    </source>
</evidence>
<name>A0AAI8C7N2_9FLAO</name>
<dbReference type="RefSeq" id="WP_006260080.1">
    <property type="nucleotide sequence ID" value="NZ_CP013690.1"/>
</dbReference>
<sequence>MKIYISNIYLTDDADYIKTATEVFNNIKKSIEELAIENNSIIAFQLAVPHNFFVYNIEKHDSIIDINKIVNSLPEELAIWIR</sequence>
<reference evidence="2 3" key="1">
    <citation type="journal article" date="2016" name="J. Zhejiang Univ. Sci. B">
        <title>Antibiotic resistance mechanisms of Myroides sp.</title>
        <authorList>
            <person name="Hu S."/>
            <person name="Yuan S."/>
            <person name="Qu H."/>
            <person name="Jiang T."/>
            <person name="Zhou Y."/>
            <person name="Wang M."/>
            <person name="Ming D."/>
        </authorList>
    </citation>
    <scope>NUCLEOTIDE SEQUENCE [LARGE SCALE GENOMIC DNA]</scope>
    <source>
        <strain evidence="2 3">PR63039</strain>
    </source>
</reference>
<dbReference type="EMBL" id="CP013690">
    <property type="protein sequence ID" value="ALU26836.1"/>
    <property type="molecule type" value="Genomic_DNA"/>
</dbReference>
<dbReference type="AlphaFoldDB" id="A0AAI8C7N2"/>
<dbReference type="KEGG" id="mod:AS202_12065"/>
<accession>A0AAI8C7N2</accession>
<evidence type="ECO:0000313" key="2">
    <source>
        <dbReference type="EMBL" id="ALU27495.1"/>
    </source>
</evidence>
<proteinExistence type="predicted"/>
<evidence type="ECO:0000313" key="1">
    <source>
        <dbReference type="EMBL" id="ALU26836.1"/>
    </source>
</evidence>
<dbReference type="KEGG" id="mod:AS202_15685"/>
<organism evidence="2 3">
    <name type="scientific">Myroides odoratimimus</name>
    <dbReference type="NCBI Taxonomy" id="76832"/>
    <lineage>
        <taxon>Bacteria</taxon>
        <taxon>Pseudomonadati</taxon>
        <taxon>Bacteroidota</taxon>
        <taxon>Flavobacteriia</taxon>
        <taxon>Flavobacteriales</taxon>
        <taxon>Flavobacteriaceae</taxon>
        <taxon>Myroides</taxon>
    </lineage>
</organism>